<gene>
    <name evidence="1" type="ORF">EgrG_002018000</name>
</gene>
<evidence type="ECO:0000313" key="2">
    <source>
        <dbReference type="Proteomes" id="UP000492820"/>
    </source>
</evidence>
<dbReference type="Proteomes" id="UP000492820">
    <property type="component" value="Unassembled WGS sequence"/>
</dbReference>
<accession>A0A068WEN6</accession>
<sequence>MIHLTRARSLGRQRKGEDGGVEYSISKLTARVLALINRSDPTLIDIFRRCVPNRMWAQIITSSLSSPSPNCHRATGASWARASRGHGFIFPLGLASFVPDACWVAPSP</sequence>
<reference evidence="1" key="2">
    <citation type="submission" date="2014-06" db="EMBL/GenBank/DDBJ databases">
        <authorList>
            <person name="Aslett M."/>
        </authorList>
    </citation>
    <scope>NUCLEOTIDE SEQUENCE</scope>
</reference>
<dbReference type="WBParaSite" id="EgrG_002018000">
    <property type="protein sequence ID" value="EgrG_002018000"/>
    <property type="gene ID" value="EgrG_002018000"/>
</dbReference>
<proteinExistence type="predicted"/>
<organism evidence="1">
    <name type="scientific">Echinococcus granulosus</name>
    <name type="common">Hydatid tapeworm</name>
    <dbReference type="NCBI Taxonomy" id="6210"/>
    <lineage>
        <taxon>Eukaryota</taxon>
        <taxon>Metazoa</taxon>
        <taxon>Spiralia</taxon>
        <taxon>Lophotrochozoa</taxon>
        <taxon>Platyhelminthes</taxon>
        <taxon>Cestoda</taxon>
        <taxon>Eucestoda</taxon>
        <taxon>Cyclophyllidea</taxon>
        <taxon>Taeniidae</taxon>
        <taxon>Echinococcus</taxon>
        <taxon>Echinococcus granulosus group</taxon>
    </lineage>
</organism>
<evidence type="ECO:0000313" key="3">
    <source>
        <dbReference type="WBParaSite" id="EgrG_002018000"/>
    </source>
</evidence>
<dbReference type="AlphaFoldDB" id="A0A068WEN6"/>
<name>A0A068WEN6_ECHGR</name>
<reference evidence="3" key="3">
    <citation type="submission" date="2020-10" db="UniProtKB">
        <authorList>
            <consortium name="WormBaseParasite"/>
        </authorList>
    </citation>
    <scope>IDENTIFICATION</scope>
</reference>
<evidence type="ECO:0000313" key="1">
    <source>
        <dbReference type="EMBL" id="CDS16111.1"/>
    </source>
</evidence>
<dbReference type="EMBL" id="LK028576">
    <property type="protein sequence ID" value="CDS16111.1"/>
    <property type="molecule type" value="Genomic_DNA"/>
</dbReference>
<reference evidence="1 2" key="1">
    <citation type="journal article" date="2013" name="Nature">
        <title>The genomes of four tapeworm species reveal adaptations to parasitism.</title>
        <authorList>
            <person name="Tsai I.J."/>
            <person name="Zarowiecki M."/>
            <person name="Holroyd N."/>
            <person name="Garciarrubio A."/>
            <person name="Sanchez-Flores A."/>
            <person name="Brooks K.L."/>
            <person name="Tracey A."/>
            <person name="Bobes R.J."/>
            <person name="Fragoso G."/>
            <person name="Sciutto E."/>
            <person name="Aslett M."/>
            <person name="Beasley H."/>
            <person name="Bennett H.M."/>
            <person name="Cai J."/>
            <person name="Camicia F."/>
            <person name="Clark R."/>
            <person name="Cucher M."/>
            <person name="De Silva N."/>
            <person name="Day T.A."/>
            <person name="Deplazes P."/>
            <person name="Estrada K."/>
            <person name="Fernandez C."/>
            <person name="Holland P.W."/>
            <person name="Hou J."/>
            <person name="Hu S."/>
            <person name="Huckvale T."/>
            <person name="Hung S.S."/>
            <person name="Kamenetzky L."/>
            <person name="Keane J.A."/>
            <person name="Kiss F."/>
            <person name="Koziol U."/>
            <person name="Lambert O."/>
            <person name="Liu K."/>
            <person name="Luo X."/>
            <person name="Luo Y."/>
            <person name="Macchiaroli N."/>
            <person name="Nichol S."/>
            <person name="Paps J."/>
            <person name="Parkinson J."/>
            <person name="Pouchkina-Stantcheva N."/>
            <person name="Riddiford N."/>
            <person name="Rosenzvit M."/>
            <person name="Salinas G."/>
            <person name="Wasmuth J.D."/>
            <person name="Zamanian M."/>
            <person name="Zheng Y."/>
            <person name="Cai X."/>
            <person name="Soberon X."/>
            <person name="Olson P.D."/>
            <person name="Laclette J.P."/>
            <person name="Brehm K."/>
            <person name="Berriman M."/>
            <person name="Garciarrubio A."/>
            <person name="Bobes R.J."/>
            <person name="Fragoso G."/>
            <person name="Sanchez-Flores A."/>
            <person name="Estrada K."/>
            <person name="Cevallos M.A."/>
            <person name="Morett E."/>
            <person name="Gonzalez V."/>
            <person name="Portillo T."/>
            <person name="Ochoa-Leyva A."/>
            <person name="Jose M.V."/>
            <person name="Sciutto E."/>
            <person name="Landa A."/>
            <person name="Jimenez L."/>
            <person name="Valdes V."/>
            <person name="Carrero J.C."/>
            <person name="Larralde C."/>
            <person name="Morales-Montor J."/>
            <person name="Limon-Lason J."/>
            <person name="Soberon X."/>
            <person name="Laclette J.P."/>
        </authorList>
    </citation>
    <scope>NUCLEOTIDE SEQUENCE [LARGE SCALE GENOMIC DNA]</scope>
</reference>
<protein>
    <submittedName>
        <fullName evidence="3">Transposase</fullName>
    </submittedName>
</protein>